<evidence type="ECO:0008006" key="4">
    <source>
        <dbReference type="Google" id="ProtNLM"/>
    </source>
</evidence>
<feature type="region of interest" description="Disordered" evidence="1">
    <location>
        <begin position="154"/>
        <end position="275"/>
    </location>
</feature>
<organism evidence="2 3">
    <name type="scientific">Remersonia thermophila</name>
    <dbReference type="NCBI Taxonomy" id="72144"/>
    <lineage>
        <taxon>Eukaryota</taxon>
        <taxon>Fungi</taxon>
        <taxon>Dikarya</taxon>
        <taxon>Ascomycota</taxon>
        <taxon>Pezizomycotina</taxon>
        <taxon>Sordariomycetes</taxon>
        <taxon>Sordariomycetidae</taxon>
        <taxon>Sordariales</taxon>
        <taxon>Sordariales incertae sedis</taxon>
        <taxon>Remersonia</taxon>
    </lineage>
</organism>
<dbReference type="GeneID" id="98122915"/>
<dbReference type="RefSeq" id="XP_070868584.1">
    <property type="nucleotide sequence ID" value="XM_071008271.1"/>
</dbReference>
<comment type="caution">
    <text evidence="2">The sequence shown here is derived from an EMBL/GenBank/DDBJ whole genome shotgun (WGS) entry which is preliminary data.</text>
</comment>
<evidence type="ECO:0000313" key="3">
    <source>
        <dbReference type="Proteomes" id="UP001600064"/>
    </source>
</evidence>
<evidence type="ECO:0000256" key="1">
    <source>
        <dbReference type="SAM" id="MobiDB-lite"/>
    </source>
</evidence>
<keyword evidence="3" id="KW-1185">Reference proteome</keyword>
<evidence type="ECO:0000313" key="2">
    <source>
        <dbReference type="EMBL" id="KAL2269860.1"/>
    </source>
</evidence>
<protein>
    <recommendedName>
        <fullName evidence="4">Transposase</fullName>
    </recommendedName>
</protein>
<dbReference type="EMBL" id="JAZGUE010000002">
    <property type="protein sequence ID" value="KAL2269860.1"/>
    <property type="molecule type" value="Genomic_DNA"/>
</dbReference>
<dbReference type="SUPFAM" id="SSF46689">
    <property type="entry name" value="Homeodomain-like"/>
    <property type="match status" value="1"/>
</dbReference>
<sequence>MTGKQLNEEQRALLARCFQVKKLTNADISFILNISIKTVQRRRIEYQETGLLKPHKDVSKNAEKLKPHHLEKLVEWHQSHPDALLEDMQLFLRVHCGLELSTSTISRQLRKAIGVDSRLSGTKARVKSRRRREAEGRSLAAEIRQEVAAFNGGSGAGASADGNRCSSSSSSSSSSPGASGGGGNRAQPVAGQQQEPEQQQGVLPPLPRLLTARDGEPVCRQGHGQQTAARRGYTIECFAPPDGSGPVRQGGRQQASHPASDPQEHAHAAAGHNPR</sequence>
<name>A0ABR4DHN8_9PEZI</name>
<feature type="compositionally biased region" description="Low complexity" evidence="1">
    <location>
        <begin position="186"/>
        <end position="203"/>
    </location>
</feature>
<accession>A0ABR4DHN8</accession>
<proteinExistence type="predicted"/>
<gene>
    <name evidence="2" type="ORF">VTJ83DRAFT_2044</name>
</gene>
<feature type="compositionally biased region" description="Low complexity" evidence="1">
    <location>
        <begin position="157"/>
        <end position="177"/>
    </location>
</feature>
<dbReference type="Proteomes" id="UP001600064">
    <property type="component" value="Unassembled WGS sequence"/>
</dbReference>
<reference evidence="2 3" key="1">
    <citation type="journal article" date="2024" name="Commun. Biol.">
        <title>Comparative genomic analysis of thermophilic fungi reveals convergent evolutionary adaptations and gene losses.</title>
        <authorList>
            <person name="Steindorff A.S."/>
            <person name="Aguilar-Pontes M.V."/>
            <person name="Robinson A.J."/>
            <person name="Andreopoulos B."/>
            <person name="LaButti K."/>
            <person name="Kuo A."/>
            <person name="Mondo S."/>
            <person name="Riley R."/>
            <person name="Otillar R."/>
            <person name="Haridas S."/>
            <person name="Lipzen A."/>
            <person name="Grimwood J."/>
            <person name="Schmutz J."/>
            <person name="Clum A."/>
            <person name="Reid I.D."/>
            <person name="Moisan M.C."/>
            <person name="Butler G."/>
            <person name="Nguyen T.T.M."/>
            <person name="Dewar K."/>
            <person name="Conant G."/>
            <person name="Drula E."/>
            <person name="Henrissat B."/>
            <person name="Hansel C."/>
            <person name="Singer S."/>
            <person name="Hutchinson M.I."/>
            <person name="de Vries R.P."/>
            <person name="Natvig D.O."/>
            <person name="Powell A.J."/>
            <person name="Tsang A."/>
            <person name="Grigoriev I.V."/>
        </authorList>
    </citation>
    <scope>NUCLEOTIDE SEQUENCE [LARGE SCALE GENOMIC DNA]</scope>
    <source>
        <strain evidence="2 3">ATCC 22073</strain>
    </source>
</reference>
<feature type="region of interest" description="Disordered" evidence="1">
    <location>
        <begin position="118"/>
        <end position="138"/>
    </location>
</feature>
<dbReference type="InterPro" id="IPR009057">
    <property type="entry name" value="Homeodomain-like_sf"/>
</dbReference>